<accession>A0A1H9HRZ4</accession>
<sequence>MTVNVETLIRNVGQTYEKILEAGIFPYMTKPTGAPGSPNLSLEMAREGIFLSFKRTGKILKSITLRLQHEPIKNWVFPNELPSPLQKNMSRIWVHDTFGEPDKSVPPKTVMKMSMGWVDRFAVEDFHIPITMQIRYDMQDKVETVTYLPTSDLRW</sequence>
<dbReference type="InterPro" id="IPR045657">
    <property type="entry name" value="DUF6392"/>
</dbReference>
<evidence type="ECO:0000313" key="1">
    <source>
        <dbReference type="EMBL" id="SEQ65129.1"/>
    </source>
</evidence>
<dbReference type="AlphaFoldDB" id="A0A1H9HRZ4"/>
<dbReference type="Proteomes" id="UP000242515">
    <property type="component" value="Unassembled WGS sequence"/>
</dbReference>
<dbReference type="RefSeq" id="WP_092674906.1">
    <property type="nucleotide sequence ID" value="NZ_FOGC01000005.1"/>
</dbReference>
<evidence type="ECO:0000313" key="2">
    <source>
        <dbReference type="Proteomes" id="UP000242515"/>
    </source>
</evidence>
<reference evidence="2" key="1">
    <citation type="submission" date="2016-10" db="EMBL/GenBank/DDBJ databases">
        <authorList>
            <person name="Varghese N."/>
            <person name="Submissions S."/>
        </authorList>
    </citation>
    <scope>NUCLEOTIDE SEQUENCE [LARGE SCALE GENOMIC DNA]</scope>
    <source>
        <strain evidence="2">8N4</strain>
    </source>
</reference>
<dbReference type="OrthoDB" id="6432498at2"/>
<name>A0A1H9HRZ4_9GAMM</name>
<keyword evidence="2" id="KW-1185">Reference proteome</keyword>
<proteinExistence type="predicted"/>
<evidence type="ECO:0008006" key="3">
    <source>
        <dbReference type="Google" id="ProtNLM"/>
    </source>
</evidence>
<dbReference type="EMBL" id="FOGC01000005">
    <property type="protein sequence ID" value="SEQ65129.1"/>
    <property type="molecule type" value="Genomic_DNA"/>
</dbReference>
<dbReference type="Pfam" id="PF19929">
    <property type="entry name" value="DUF6392"/>
    <property type="match status" value="1"/>
</dbReference>
<dbReference type="STRING" id="988801.SAMN05216522_10539"/>
<protein>
    <recommendedName>
        <fullName evidence="3">Pyocin immunity protein</fullName>
    </recommendedName>
</protein>
<gene>
    <name evidence="1" type="ORF">SAMN05216522_10539</name>
</gene>
<organism evidence="1 2">
    <name type="scientific">Rosenbergiella nectarea</name>
    <dbReference type="NCBI Taxonomy" id="988801"/>
    <lineage>
        <taxon>Bacteria</taxon>
        <taxon>Pseudomonadati</taxon>
        <taxon>Pseudomonadota</taxon>
        <taxon>Gammaproteobacteria</taxon>
        <taxon>Enterobacterales</taxon>
        <taxon>Erwiniaceae</taxon>
        <taxon>Rosenbergiella</taxon>
    </lineage>
</organism>